<evidence type="ECO:0000313" key="2">
    <source>
        <dbReference type="EMBL" id="MDT0678133.1"/>
    </source>
</evidence>
<accession>A0ABU3D9C7</accession>
<keyword evidence="3" id="KW-1185">Reference proteome</keyword>
<protein>
    <submittedName>
        <fullName evidence="2">Uncharacterized protein</fullName>
    </submittedName>
</protein>
<name>A0ABU3D9C7_9FLAO</name>
<evidence type="ECO:0000313" key="3">
    <source>
        <dbReference type="Proteomes" id="UP001262582"/>
    </source>
</evidence>
<gene>
    <name evidence="2" type="ORF">RM539_16240</name>
</gene>
<feature type="transmembrane region" description="Helical" evidence="1">
    <location>
        <begin position="9"/>
        <end position="29"/>
    </location>
</feature>
<reference evidence="2 3" key="1">
    <citation type="submission" date="2023-09" db="EMBL/GenBank/DDBJ databases">
        <authorList>
            <person name="Rey-Velasco X."/>
        </authorList>
    </citation>
    <scope>NUCLEOTIDE SEQUENCE [LARGE SCALE GENOMIC DNA]</scope>
    <source>
        <strain evidence="2 3">F117</strain>
    </source>
</reference>
<keyword evidence="1" id="KW-1133">Transmembrane helix</keyword>
<dbReference type="RefSeq" id="WP_311504470.1">
    <property type="nucleotide sequence ID" value="NZ_JAVRHK010000016.1"/>
</dbReference>
<organism evidence="2 3">
    <name type="scientific">Autumnicola musiva</name>
    <dbReference type="NCBI Taxonomy" id="3075589"/>
    <lineage>
        <taxon>Bacteria</taxon>
        <taxon>Pseudomonadati</taxon>
        <taxon>Bacteroidota</taxon>
        <taxon>Flavobacteriia</taxon>
        <taxon>Flavobacteriales</taxon>
        <taxon>Flavobacteriaceae</taxon>
        <taxon>Autumnicola</taxon>
    </lineage>
</organism>
<comment type="caution">
    <text evidence="2">The sequence shown here is derived from an EMBL/GenBank/DDBJ whole genome shotgun (WGS) entry which is preliminary data.</text>
</comment>
<dbReference type="Proteomes" id="UP001262582">
    <property type="component" value="Unassembled WGS sequence"/>
</dbReference>
<keyword evidence="1" id="KW-0812">Transmembrane</keyword>
<proteinExistence type="predicted"/>
<dbReference type="EMBL" id="JAVRHK010000016">
    <property type="protein sequence ID" value="MDT0678133.1"/>
    <property type="molecule type" value="Genomic_DNA"/>
</dbReference>
<feature type="transmembrane region" description="Helical" evidence="1">
    <location>
        <begin position="96"/>
        <end position="116"/>
    </location>
</feature>
<keyword evidence="1" id="KW-0472">Membrane</keyword>
<sequence>MKSNLFQKIIFIGAVGLNIFLLIELLNMMSPDNNYLFSDILIVLFGILVIFVSTLGISYNNRYSNKSSFYFVFIIISFVFSDLAYVIAAYLEFNVFYLADVVANITGLTALLKFLYYENKEGDFNNLEV</sequence>
<feature type="transmembrane region" description="Helical" evidence="1">
    <location>
        <begin position="35"/>
        <end position="57"/>
    </location>
</feature>
<feature type="transmembrane region" description="Helical" evidence="1">
    <location>
        <begin position="69"/>
        <end position="90"/>
    </location>
</feature>
<evidence type="ECO:0000256" key="1">
    <source>
        <dbReference type="SAM" id="Phobius"/>
    </source>
</evidence>